<sequence length="150" mass="16698">MNGKLKIKKGYHIVVCKSSLLCSILEIPRISGSASKFKIYNVELVTELKNHPVKYQFTLPVPPPLTASDRSQRGVLVSHQTCGDSPKNGDACAAGNASGAFIRVSWQRLVEIWRQRLRVPRVFAGTIWTVGSKSDPTADKERRLEKKIKP</sequence>
<reference evidence="1" key="1">
    <citation type="submission" date="2019-09" db="EMBL/GenBank/DDBJ databases">
        <title>Draft genome information of white flower Hibiscus syriacus.</title>
        <authorList>
            <person name="Kim Y.-M."/>
        </authorList>
    </citation>
    <scope>NUCLEOTIDE SEQUENCE [LARGE SCALE GENOMIC DNA]</scope>
    <source>
        <strain evidence="1">YM2019G1</strain>
    </source>
</reference>
<accession>A0A6A3CS01</accession>
<evidence type="ECO:0000313" key="2">
    <source>
        <dbReference type="Proteomes" id="UP000436088"/>
    </source>
</evidence>
<dbReference type="AlphaFoldDB" id="A0A6A3CS01"/>
<proteinExistence type="predicted"/>
<dbReference type="Proteomes" id="UP000436088">
    <property type="component" value="Unassembled WGS sequence"/>
</dbReference>
<gene>
    <name evidence="1" type="ORF">F3Y22_tig00003041pilonHSYRG01308</name>
</gene>
<evidence type="ECO:0000313" key="1">
    <source>
        <dbReference type="EMBL" id="KAE8730292.1"/>
    </source>
</evidence>
<organism evidence="1 2">
    <name type="scientific">Hibiscus syriacus</name>
    <name type="common">Rose of Sharon</name>
    <dbReference type="NCBI Taxonomy" id="106335"/>
    <lineage>
        <taxon>Eukaryota</taxon>
        <taxon>Viridiplantae</taxon>
        <taxon>Streptophyta</taxon>
        <taxon>Embryophyta</taxon>
        <taxon>Tracheophyta</taxon>
        <taxon>Spermatophyta</taxon>
        <taxon>Magnoliopsida</taxon>
        <taxon>eudicotyledons</taxon>
        <taxon>Gunneridae</taxon>
        <taxon>Pentapetalae</taxon>
        <taxon>rosids</taxon>
        <taxon>malvids</taxon>
        <taxon>Malvales</taxon>
        <taxon>Malvaceae</taxon>
        <taxon>Malvoideae</taxon>
        <taxon>Hibiscus</taxon>
    </lineage>
</organism>
<keyword evidence="2" id="KW-1185">Reference proteome</keyword>
<dbReference type="EMBL" id="VEPZ02000209">
    <property type="protein sequence ID" value="KAE8730292.1"/>
    <property type="molecule type" value="Genomic_DNA"/>
</dbReference>
<name>A0A6A3CS01_HIBSY</name>
<comment type="caution">
    <text evidence="1">The sequence shown here is derived from an EMBL/GenBank/DDBJ whole genome shotgun (WGS) entry which is preliminary data.</text>
</comment>
<protein>
    <submittedName>
        <fullName evidence="1">Uncharacterized protein</fullName>
    </submittedName>
</protein>